<dbReference type="GO" id="GO:0006520">
    <property type="term" value="P:amino acid metabolic process"/>
    <property type="evidence" value="ECO:0007669"/>
    <property type="project" value="InterPro"/>
</dbReference>
<name>A0A1Y3B8S6_EURMA</name>
<keyword evidence="2" id="KW-0210">Decarboxylase</keyword>
<dbReference type="OrthoDB" id="6414230at2759"/>
<dbReference type="GO" id="GO:0005737">
    <property type="term" value="C:cytoplasm"/>
    <property type="evidence" value="ECO:0007669"/>
    <property type="project" value="TreeGrafter"/>
</dbReference>
<keyword evidence="2" id="KW-0456">Lyase</keyword>
<dbReference type="PANTHER" id="PTHR11999">
    <property type="entry name" value="GROUP II PYRIDOXAL-5-PHOSPHATE DECARBOXYLASE"/>
    <property type="match status" value="1"/>
</dbReference>
<dbReference type="AlphaFoldDB" id="A0A1Y3B8S6"/>
<proteinExistence type="predicted"/>
<keyword evidence="3" id="KW-1133">Transmembrane helix</keyword>
<keyword evidence="3" id="KW-0812">Transmembrane</keyword>
<organism evidence="4 5">
    <name type="scientific">Euroglyphus maynei</name>
    <name type="common">Mayne's house dust mite</name>
    <dbReference type="NCBI Taxonomy" id="6958"/>
    <lineage>
        <taxon>Eukaryota</taxon>
        <taxon>Metazoa</taxon>
        <taxon>Ecdysozoa</taxon>
        <taxon>Arthropoda</taxon>
        <taxon>Chelicerata</taxon>
        <taxon>Arachnida</taxon>
        <taxon>Acari</taxon>
        <taxon>Acariformes</taxon>
        <taxon>Sarcoptiformes</taxon>
        <taxon>Astigmata</taxon>
        <taxon>Psoroptidia</taxon>
        <taxon>Analgoidea</taxon>
        <taxon>Pyroglyphidae</taxon>
        <taxon>Pyroglyphinae</taxon>
        <taxon>Euroglyphus</taxon>
    </lineage>
</organism>
<dbReference type="SUPFAM" id="SSF53383">
    <property type="entry name" value="PLP-dependent transferases"/>
    <property type="match status" value="1"/>
</dbReference>
<keyword evidence="5" id="KW-1185">Reference proteome</keyword>
<keyword evidence="3" id="KW-0472">Membrane</keyword>
<comment type="caution">
    <text evidence="4">The sequence shown here is derived from an EMBL/GenBank/DDBJ whole genome shotgun (WGS) entry which is preliminary data.</text>
</comment>
<accession>A0A1Y3B8S6</accession>
<sequence length="120" mass="14544">MNSDEFRQAAKQLTDYIADYCEGLRTRSVIPDVEPGYLNELVPETIPEHGEPWIKIFNDIEPIIMKGVSFHFHFIYFLFIYFFQYQFIPLKLQFNMKSEKNNWIIPVHYSLYNEHQELRF</sequence>
<reference evidence="4 5" key="1">
    <citation type="submission" date="2017-03" db="EMBL/GenBank/DDBJ databases">
        <title>Genome Survey of Euroglyphus maynei.</title>
        <authorList>
            <person name="Arlian L.G."/>
            <person name="Morgan M.S."/>
            <person name="Rider S.D."/>
        </authorList>
    </citation>
    <scope>NUCLEOTIDE SEQUENCE [LARGE SCALE GENOMIC DNA]</scope>
    <source>
        <strain evidence="4">Arlian Lab</strain>
        <tissue evidence="4">Whole body</tissue>
    </source>
</reference>
<dbReference type="PRINTS" id="PR00800">
    <property type="entry name" value="YHDCRBOXLASE"/>
</dbReference>
<dbReference type="Gene3D" id="1.20.1340.10">
    <property type="entry name" value="dopa decarboxylase, N-terminal domain"/>
    <property type="match status" value="1"/>
</dbReference>
<protein>
    <submittedName>
        <fullName evidence="4">Uncharacterized protein</fullName>
    </submittedName>
</protein>
<dbReference type="InterPro" id="IPR015424">
    <property type="entry name" value="PyrdxlP-dep_Trfase"/>
</dbReference>
<feature type="transmembrane region" description="Helical" evidence="3">
    <location>
        <begin position="70"/>
        <end position="88"/>
    </location>
</feature>
<evidence type="ECO:0000256" key="2">
    <source>
        <dbReference type="ARBA" id="ARBA00022793"/>
    </source>
</evidence>
<comment type="subunit">
    <text evidence="1">Homodimer.</text>
</comment>
<dbReference type="GO" id="GO:0016831">
    <property type="term" value="F:carboxy-lyase activity"/>
    <property type="evidence" value="ECO:0007669"/>
    <property type="project" value="UniProtKB-KW"/>
</dbReference>
<evidence type="ECO:0000313" key="4">
    <source>
        <dbReference type="EMBL" id="OTF75655.1"/>
    </source>
</evidence>
<dbReference type="Proteomes" id="UP000194236">
    <property type="component" value="Unassembled WGS sequence"/>
</dbReference>
<evidence type="ECO:0000256" key="3">
    <source>
        <dbReference type="SAM" id="Phobius"/>
    </source>
</evidence>
<evidence type="ECO:0000313" key="5">
    <source>
        <dbReference type="Proteomes" id="UP000194236"/>
    </source>
</evidence>
<gene>
    <name evidence="4" type="ORF">BLA29_011016</name>
</gene>
<dbReference type="PANTHER" id="PTHR11999:SF167">
    <property type="entry name" value="AROMATIC-L-AMINO-ACID DECARBOXYLASE"/>
    <property type="match status" value="1"/>
</dbReference>
<evidence type="ECO:0000256" key="1">
    <source>
        <dbReference type="ARBA" id="ARBA00011738"/>
    </source>
</evidence>
<dbReference type="EMBL" id="MUJZ01040937">
    <property type="protein sequence ID" value="OTF75655.1"/>
    <property type="molecule type" value="Genomic_DNA"/>
</dbReference>
<dbReference type="InterPro" id="IPR010977">
    <property type="entry name" value="Aromatic_deC"/>
</dbReference>